<dbReference type="Proteomes" id="UP000248079">
    <property type="component" value="Unassembled WGS sequence"/>
</dbReference>
<name>A0A2V4A3D3_9BACT</name>
<dbReference type="RefSeq" id="WP_110359487.1">
    <property type="nucleotide sequence ID" value="NZ_QFLI01000002.1"/>
</dbReference>
<evidence type="ECO:0000313" key="1">
    <source>
        <dbReference type="EMBL" id="PXY01850.1"/>
    </source>
</evidence>
<reference evidence="1 2" key="1">
    <citation type="submission" date="2018-05" db="EMBL/GenBank/DDBJ databases">
        <title>Marinifilum breve JC075T sp. nov., a marine bacterium isolated from Yongle Blue Hole in the South China Sea.</title>
        <authorList>
            <person name="Fu T."/>
        </authorList>
    </citation>
    <scope>NUCLEOTIDE SEQUENCE [LARGE SCALE GENOMIC DNA]</scope>
    <source>
        <strain evidence="1 2">JC075</strain>
    </source>
</reference>
<dbReference type="EMBL" id="QFLI01000002">
    <property type="protein sequence ID" value="PXY01850.1"/>
    <property type="molecule type" value="Genomic_DNA"/>
</dbReference>
<sequence>MRPKTDEHEKLDVLLVVRLSKLEKRLLEKRSREEGYRTLSDFCRAKLIKRREIKKIEVSEEFVIITKKLDYDLNKVGVNLNQVAKAINSSQIYQLSKADQVVFQRLLQELRNCFSVLQNYMDMIE</sequence>
<dbReference type="Pfam" id="PF21983">
    <property type="entry name" value="NikA-like"/>
    <property type="match status" value="1"/>
</dbReference>
<proteinExistence type="predicted"/>
<protein>
    <submittedName>
        <fullName evidence="1">Uncharacterized protein</fullName>
    </submittedName>
</protein>
<accession>A0A2V4A3D3</accession>
<dbReference type="InterPro" id="IPR053842">
    <property type="entry name" value="NikA-like"/>
</dbReference>
<dbReference type="AlphaFoldDB" id="A0A2V4A3D3"/>
<organism evidence="1 2">
    <name type="scientific">Marinifilum breve</name>
    <dbReference type="NCBI Taxonomy" id="2184082"/>
    <lineage>
        <taxon>Bacteria</taxon>
        <taxon>Pseudomonadati</taxon>
        <taxon>Bacteroidota</taxon>
        <taxon>Bacteroidia</taxon>
        <taxon>Marinilabiliales</taxon>
        <taxon>Marinifilaceae</taxon>
    </lineage>
</organism>
<comment type="caution">
    <text evidence="1">The sequence shown here is derived from an EMBL/GenBank/DDBJ whole genome shotgun (WGS) entry which is preliminary data.</text>
</comment>
<dbReference type="OrthoDB" id="1122671at2"/>
<gene>
    <name evidence="1" type="ORF">DF185_04155</name>
</gene>
<evidence type="ECO:0000313" key="2">
    <source>
        <dbReference type="Proteomes" id="UP000248079"/>
    </source>
</evidence>
<keyword evidence="2" id="KW-1185">Reference proteome</keyword>